<dbReference type="Proteomes" id="UP000708576">
    <property type="component" value="Unassembled WGS sequence"/>
</dbReference>
<evidence type="ECO:0000259" key="2">
    <source>
        <dbReference type="Pfam" id="PF18942"/>
    </source>
</evidence>
<evidence type="ECO:0000313" key="3">
    <source>
        <dbReference type="EMBL" id="MBS2098909.1"/>
    </source>
</evidence>
<feature type="chain" id="PRO_5046937303" evidence="1">
    <location>
        <begin position="22"/>
        <end position="458"/>
    </location>
</feature>
<dbReference type="InterPro" id="IPR043744">
    <property type="entry name" value="DUF5689"/>
</dbReference>
<comment type="caution">
    <text evidence="3">The sequence shown here is derived from an EMBL/GenBank/DDBJ whole genome shotgun (WGS) entry which is preliminary data.</text>
</comment>
<protein>
    <submittedName>
        <fullName evidence="3">Choice-of-anchor J domain-containing protein</fullName>
    </submittedName>
</protein>
<evidence type="ECO:0000256" key="1">
    <source>
        <dbReference type="SAM" id="SignalP"/>
    </source>
</evidence>
<keyword evidence="4" id="KW-1185">Reference proteome</keyword>
<dbReference type="EMBL" id="JAGUCO010000007">
    <property type="protein sequence ID" value="MBS2098909.1"/>
    <property type="molecule type" value="Genomic_DNA"/>
</dbReference>
<sequence length="458" mass="50397">MKRINSIYIILIVLMTSLLSACDFNNEDAPPYEEFVPGETTTVMYVKSLYDEELAKYWTDRVPVEITEDISLKGVIVADDKTSNGNLYKEAYVQDETGGLRMTFQSTGGLYVNDSVTINLKGLYLSDYGDFIQLGGVPYFDDSNNYRLTGIDKHDYIKRNVVEGQVIEPKVISINEAGEEYMGMLVQFNDVQFADSQLGLTYAIAETEDQDAASANRTLADCDGNSIIVRSSGYSSFAGDYLPEGNGSFVGIVTKFTSGTTTTIQIVIRSIDEVQLTGERCGNDIDITLGDPVDNINEDFSSESNNTDISITGWNNFTTSGTRVWRGRTYSDEIYAQATGYNSGEASIESWLMLPPVTTSAAKTLTFETQFAYWAHTNGNTPLKVVYSTDFTGGDPTNSNWIELDATIATDGIDNEFTWVDSGNISLPTSNNSIVIAFIYSGSDTESTSMRIDNITIN</sequence>
<dbReference type="RefSeq" id="WP_212216153.1">
    <property type="nucleotide sequence ID" value="NZ_JAGUCO010000007.1"/>
</dbReference>
<proteinExistence type="predicted"/>
<reference evidence="3 4" key="1">
    <citation type="journal article" date="2015" name="Int. J. Syst. Evol. Microbiol.">
        <title>Carboxylicivirga linearis sp. nov., isolated from a sea cucumber culture pond.</title>
        <authorList>
            <person name="Wang F.Q."/>
            <person name="Zhou Y.X."/>
            <person name="Lin X.Z."/>
            <person name="Chen G.J."/>
            <person name="Du Z.J."/>
        </authorList>
    </citation>
    <scope>NUCLEOTIDE SEQUENCE [LARGE SCALE GENOMIC DNA]</scope>
    <source>
        <strain evidence="3 4">FB218</strain>
    </source>
</reference>
<feature type="signal peptide" evidence="1">
    <location>
        <begin position="1"/>
        <end position="21"/>
    </location>
</feature>
<organism evidence="3 4">
    <name type="scientific">Carboxylicivirga linearis</name>
    <dbReference type="NCBI Taxonomy" id="1628157"/>
    <lineage>
        <taxon>Bacteria</taxon>
        <taxon>Pseudomonadati</taxon>
        <taxon>Bacteroidota</taxon>
        <taxon>Bacteroidia</taxon>
        <taxon>Marinilabiliales</taxon>
        <taxon>Marinilabiliaceae</taxon>
        <taxon>Carboxylicivirga</taxon>
    </lineage>
</organism>
<keyword evidence="1" id="KW-0732">Signal</keyword>
<feature type="domain" description="DUF5689" evidence="2">
    <location>
        <begin position="39"/>
        <end position="272"/>
    </location>
</feature>
<dbReference type="PROSITE" id="PS51257">
    <property type="entry name" value="PROKAR_LIPOPROTEIN"/>
    <property type="match status" value="1"/>
</dbReference>
<dbReference type="Pfam" id="PF18942">
    <property type="entry name" value="DUF5689"/>
    <property type="match status" value="1"/>
</dbReference>
<gene>
    <name evidence="3" type="ORF">KEM10_11515</name>
</gene>
<accession>A0ABS5JVH9</accession>
<name>A0ABS5JVH9_9BACT</name>
<dbReference type="Gene3D" id="2.60.120.200">
    <property type="match status" value="1"/>
</dbReference>
<dbReference type="NCBIfam" id="NF038128">
    <property type="entry name" value="choice_anch_J"/>
    <property type="match status" value="1"/>
</dbReference>
<evidence type="ECO:0000313" key="4">
    <source>
        <dbReference type="Proteomes" id="UP000708576"/>
    </source>
</evidence>